<proteinExistence type="predicted"/>
<organism evidence="1 2">
    <name type="scientific">Protopolystoma xenopodis</name>
    <dbReference type="NCBI Taxonomy" id="117903"/>
    <lineage>
        <taxon>Eukaryota</taxon>
        <taxon>Metazoa</taxon>
        <taxon>Spiralia</taxon>
        <taxon>Lophotrochozoa</taxon>
        <taxon>Platyhelminthes</taxon>
        <taxon>Monogenea</taxon>
        <taxon>Polyopisthocotylea</taxon>
        <taxon>Polystomatidea</taxon>
        <taxon>Polystomatidae</taxon>
        <taxon>Protopolystoma</taxon>
    </lineage>
</organism>
<dbReference type="EMBL" id="CAAALY010027539">
    <property type="protein sequence ID" value="VEL16203.1"/>
    <property type="molecule type" value="Genomic_DNA"/>
</dbReference>
<protein>
    <submittedName>
        <fullName evidence="1">Uncharacterized protein</fullName>
    </submittedName>
</protein>
<dbReference type="Proteomes" id="UP000784294">
    <property type="component" value="Unassembled WGS sequence"/>
</dbReference>
<comment type="caution">
    <text evidence="1">The sequence shown here is derived from an EMBL/GenBank/DDBJ whole genome shotgun (WGS) entry which is preliminary data.</text>
</comment>
<name>A0A3S4ZNW4_9PLAT</name>
<evidence type="ECO:0000313" key="2">
    <source>
        <dbReference type="Proteomes" id="UP000784294"/>
    </source>
</evidence>
<evidence type="ECO:0000313" key="1">
    <source>
        <dbReference type="EMBL" id="VEL16203.1"/>
    </source>
</evidence>
<reference evidence="1" key="1">
    <citation type="submission" date="2018-11" db="EMBL/GenBank/DDBJ databases">
        <authorList>
            <consortium name="Pathogen Informatics"/>
        </authorList>
    </citation>
    <scope>NUCLEOTIDE SEQUENCE</scope>
</reference>
<gene>
    <name evidence="1" type="ORF">PXEA_LOCUS9643</name>
</gene>
<dbReference type="PROSITE" id="PS51257">
    <property type="entry name" value="PROKAR_LIPOPROTEIN"/>
    <property type="match status" value="1"/>
</dbReference>
<dbReference type="AlphaFoldDB" id="A0A3S4ZNW4"/>
<accession>A0A3S4ZNW4</accession>
<sequence>MRFRNKLVDYLCDWVMGSSYHLNLAATSSSCVSSNSSGGGCGTSGFTVTCSGSNGLATCGAGGSNMAQLPFLPLSGGAATTTTGSSQGLSIGTISGLPLVLGASCGQLGASVSVLSCGSGIGGTGPSLSLPNSTVVATGLLPSGLIVGQLGTGLNQAPISVPLSNGSGAGNSGNAIATSGIYQPPGLTSSINPSVSNFGTCINAGSINALCGPPLSTSLLGQTLTSVACEVVAPLSSPSSFSSSTSISTSISTMPTGLLIPGLTGLVTLINGGQAWNLVGGQTSTNIAVPTRPGGGNSGLVVGIPLGGSHVLPTSSTSHGAFNGITTGYLQQISGSGIPLNLHSSSNILTGSQAVTPGTNQLLGVGPTGVAGTGTGLIGEYYCIQYCNLQILLLHKTCYILYQR</sequence>
<keyword evidence="2" id="KW-1185">Reference proteome</keyword>